<feature type="transmembrane region" description="Helical" evidence="1">
    <location>
        <begin position="58"/>
        <end position="76"/>
    </location>
</feature>
<gene>
    <name evidence="2" type="ORF">TNIN_233871</name>
</gene>
<evidence type="ECO:0000313" key="2">
    <source>
        <dbReference type="EMBL" id="GFS32082.1"/>
    </source>
</evidence>
<feature type="transmembrane region" description="Helical" evidence="1">
    <location>
        <begin position="127"/>
        <end position="145"/>
    </location>
</feature>
<sequence length="176" mass="19586">MHTSPKIPEMSKKPNVNEVSKAYLVPKEQEIELQAVWFISVSVGLSVARYAFPDVVVGWVDISVAIVSFSFGVGGLRVMCVGSSRSCYCVYFKIIEFILQINFKVGFFLGDGPSSFTSLPIRGGCKIILFILTLRSGIFNFFLPINVKFRWRVRGGGMSGTAWGVAIRLRGKLTYR</sequence>
<keyword evidence="3" id="KW-1185">Reference proteome</keyword>
<accession>A0A8X6I5M3</accession>
<proteinExistence type="predicted"/>
<organism evidence="2 3">
    <name type="scientific">Trichonephila inaurata madagascariensis</name>
    <dbReference type="NCBI Taxonomy" id="2747483"/>
    <lineage>
        <taxon>Eukaryota</taxon>
        <taxon>Metazoa</taxon>
        <taxon>Ecdysozoa</taxon>
        <taxon>Arthropoda</taxon>
        <taxon>Chelicerata</taxon>
        <taxon>Arachnida</taxon>
        <taxon>Araneae</taxon>
        <taxon>Araneomorphae</taxon>
        <taxon>Entelegynae</taxon>
        <taxon>Araneoidea</taxon>
        <taxon>Nephilidae</taxon>
        <taxon>Trichonephila</taxon>
        <taxon>Trichonephila inaurata</taxon>
    </lineage>
</organism>
<name>A0A8X6I5M3_9ARAC</name>
<evidence type="ECO:0000313" key="3">
    <source>
        <dbReference type="Proteomes" id="UP000886998"/>
    </source>
</evidence>
<keyword evidence="1" id="KW-1133">Transmembrane helix</keyword>
<dbReference type="EMBL" id="BMAV01024309">
    <property type="protein sequence ID" value="GFS32082.1"/>
    <property type="molecule type" value="Genomic_DNA"/>
</dbReference>
<feature type="transmembrane region" description="Helical" evidence="1">
    <location>
        <begin position="88"/>
        <end position="107"/>
    </location>
</feature>
<keyword evidence="1" id="KW-0812">Transmembrane</keyword>
<dbReference type="Proteomes" id="UP000886998">
    <property type="component" value="Unassembled WGS sequence"/>
</dbReference>
<evidence type="ECO:0000256" key="1">
    <source>
        <dbReference type="SAM" id="Phobius"/>
    </source>
</evidence>
<dbReference type="AlphaFoldDB" id="A0A8X6I5M3"/>
<keyword evidence="1" id="KW-0472">Membrane</keyword>
<reference evidence="2" key="1">
    <citation type="submission" date="2020-08" db="EMBL/GenBank/DDBJ databases">
        <title>Multicomponent nature underlies the extraordinary mechanical properties of spider dragline silk.</title>
        <authorList>
            <person name="Kono N."/>
            <person name="Nakamura H."/>
            <person name="Mori M."/>
            <person name="Yoshida Y."/>
            <person name="Ohtoshi R."/>
            <person name="Malay A.D."/>
            <person name="Moran D.A.P."/>
            <person name="Tomita M."/>
            <person name="Numata K."/>
            <person name="Arakawa K."/>
        </authorList>
    </citation>
    <scope>NUCLEOTIDE SEQUENCE</scope>
</reference>
<comment type="caution">
    <text evidence="2">The sequence shown here is derived from an EMBL/GenBank/DDBJ whole genome shotgun (WGS) entry which is preliminary data.</text>
</comment>
<protein>
    <recommendedName>
        <fullName evidence="4">Transmembrane protein</fullName>
    </recommendedName>
</protein>
<evidence type="ECO:0008006" key="4">
    <source>
        <dbReference type="Google" id="ProtNLM"/>
    </source>
</evidence>